<dbReference type="PRINTS" id="PR00252">
    <property type="entry name" value="NRIONCHANNEL"/>
</dbReference>
<evidence type="ECO:0000256" key="1">
    <source>
        <dbReference type="ARBA" id="ARBA00004141"/>
    </source>
</evidence>
<dbReference type="SUPFAM" id="SSF90112">
    <property type="entry name" value="Neurotransmitter-gated ion-channel transmembrane pore"/>
    <property type="match status" value="1"/>
</dbReference>
<dbReference type="GO" id="GO:0016020">
    <property type="term" value="C:membrane"/>
    <property type="evidence" value="ECO:0007669"/>
    <property type="project" value="UniProtKB-SubCell"/>
</dbReference>
<dbReference type="Proteomes" id="UP001186944">
    <property type="component" value="Unassembled WGS sequence"/>
</dbReference>
<dbReference type="Gene3D" id="2.70.170.10">
    <property type="entry name" value="Neurotransmitter-gated ion-channel ligand-binding domain"/>
    <property type="match status" value="1"/>
</dbReference>
<keyword evidence="5" id="KW-0407">Ion channel</keyword>
<comment type="caution">
    <text evidence="8">The sequence shown here is derived from an EMBL/GenBank/DDBJ whole genome shotgun (WGS) entry which is preliminary data.</text>
</comment>
<feature type="domain" description="Neurotransmitter-gated ion-channel transmembrane" evidence="7">
    <location>
        <begin position="216"/>
        <end position="347"/>
    </location>
</feature>
<comment type="subcellular location">
    <subcellularLocation>
        <location evidence="1">Membrane</location>
        <topology evidence="1">Multi-pass membrane protein</topology>
    </subcellularLocation>
</comment>
<feature type="transmembrane region" description="Helical" evidence="5">
    <location>
        <begin position="209"/>
        <end position="234"/>
    </location>
</feature>
<evidence type="ECO:0000313" key="9">
    <source>
        <dbReference type="Proteomes" id="UP001186944"/>
    </source>
</evidence>
<keyword evidence="9" id="KW-1185">Reference proteome</keyword>
<dbReference type="InterPro" id="IPR038050">
    <property type="entry name" value="Neuro_actylchol_rec"/>
</dbReference>
<evidence type="ECO:0000256" key="3">
    <source>
        <dbReference type="ARBA" id="ARBA00022989"/>
    </source>
</evidence>
<feature type="transmembrane region" description="Helical" evidence="5">
    <location>
        <begin position="385"/>
        <end position="407"/>
    </location>
</feature>
<dbReference type="InterPro" id="IPR018000">
    <property type="entry name" value="Neurotransmitter_ion_chnl_CS"/>
</dbReference>
<dbReference type="AlphaFoldDB" id="A0AA88XVD9"/>
<evidence type="ECO:0000259" key="7">
    <source>
        <dbReference type="Pfam" id="PF02932"/>
    </source>
</evidence>
<reference evidence="8" key="1">
    <citation type="submission" date="2019-08" db="EMBL/GenBank/DDBJ databases">
        <title>The improved chromosome-level genome for the pearl oyster Pinctada fucata martensii using PacBio sequencing and Hi-C.</title>
        <authorList>
            <person name="Zheng Z."/>
        </authorList>
    </citation>
    <scope>NUCLEOTIDE SEQUENCE</scope>
    <source>
        <strain evidence="8">ZZ-2019</strain>
        <tissue evidence="8">Adductor muscle</tissue>
    </source>
</reference>
<dbReference type="Gene3D" id="1.20.58.390">
    <property type="entry name" value="Neurotransmitter-gated ion-channel transmembrane domain"/>
    <property type="match status" value="1"/>
</dbReference>
<proteinExistence type="inferred from homology"/>
<dbReference type="GO" id="GO:0005230">
    <property type="term" value="F:extracellular ligand-gated monoatomic ion channel activity"/>
    <property type="evidence" value="ECO:0007669"/>
    <property type="project" value="InterPro"/>
</dbReference>
<name>A0AA88XVD9_PINIB</name>
<feature type="transmembrane region" description="Helical" evidence="5">
    <location>
        <begin position="241"/>
        <end position="259"/>
    </location>
</feature>
<dbReference type="Pfam" id="PF02932">
    <property type="entry name" value="Neur_chan_memb"/>
    <property type="match status" value="1"/>
</dbReference>
<keyword evidence="3 5" id="KW-1133">Transmembrane helix</keyword>
<organism evidence="8 9">
    <name type="scientific">Pinctada imbricata</name>
    <name type="common">Atlantic pearl-oyster</name>
    <name type="synonym">Pinctada martensii</name>
    <dbReference type="NCBI Taxonomy" id="66713"/>
    <lineage>
        <taxon>Eukaryota</taxon>
        <taxon>Metazoa</taxon>
        <taxon>Spiralia</taxon>
        <taxon>Lophotrochozoa</taxon>
        <taxon>Mollusca</taxon>
        <taxon>Bivalvia</taxon>
        <taxon>Autobranchia</taxon>
        <taxon>Pteriomorphia</taxon>
        <taxon>Pterioida</taxon>
        <taxon>Pterioidea</taxon>
        <taxon>Pteriidae</taxon>
        <taxon>Pinctada</taxon>
    </lineage>
</organism>
<dbReference type="CDD" id="cd19051">
    <property type="entry name" value="LGIC_TM_cation"/>
    <property type="match status" value="1"/>
</dbReference>
<dbReference type="InterPro" id="IPR006029">
    <property type="entry name" value="Neurotrans-gated_channel_TM"/>
</dbReference>
<dbReference type="InterPro" id="IPR036734">
    <property type="entry name" value="Neur_chan_lig-bd_sf"/>
</dbReference>
<keyword evidence="5" id="KW-0813">Transport</keyword>
<dbReference type="CDD" id="cd18989">
    <property type="entry name" value="LGIC_ECD_cation"/>
    <property type="match status" value="1"/>
</dbReference>
<dbReference type="PANTHER" id="PTHR18945">
    <property type="entry name" value="NEUROTRANSMITTER GATED ION CHANNEL"/>
    <property type="match status" value="1"/>
</dbReference>
<dbReference type="PROSITE" id="PS00236">
    <property type="entry name" value="NEUROTR_ION_CHANNEL"/>
    <property type="match status" value="1"/>
</dbReference>
<accession>A0AA88XVD9</accession>
<dbReference type="InterPro" id="IPR006202">
    <property type="entry name" value="Neur_chan_lig-bd"/>
</dbReference>
<dbReference type="Pfam" id="PF02931">
    <property type="entry name" value="Neur_chan_LBD"/>
    <property type="match status" value="1"/>
</dbReference>
<evidence type="ECO:0000256" key="4">
    <source>
        <dbReference type="ARBA" id="ARBA00023136"/>
    </source>
</evidence>
<evidence type="ECO:0000259" key="6">
    <source>
        <dbReference type="Pfam" id="PF02931"/>
    </source>
</evidence>
<feature type="domain" description="Neurotransmitter-gated ion-channel ligand-binding" evidence="6">
    <location>
        <begin position="4"/>
        <end position="144"/>
    </location>
</feature>
<evidence type="ECO:0000313" key="8">
    <source>
        <dbReference type="EMBL" id="KAK3089310.1"/>
    </source>
</evidence>
<evidence type="ECO:0000256" key="2">
    <source>
        <dbReference type="ARBA" id="ARBA00022692"/>
    </source>
</evidence>
<comment type="similarity">
    <text evidence="5">Belongs to the ligand-gated ion channel (TC 1.A.9) family.</text>
</comment>
<keyword evidence="5" id="KW-0406">Ion transport</keyword>
<dbReference type="EMBL" id="VSWD01000010">
    <property type="protein sequence ID" value="KAK3089310.1"/>
    <property type="molecule type" value="Genomic_DNA"/>
</dbReference>
<sequence>MTRKLHQKLINGDYETSFKPKFKNPMKISMTVYKLIDFDDIRGLLHTVGILFLTWNDPRLSWNSSDYEGIKGISCHLRDVWRPEIALLNSVESIAVITREMEKSTVYISSEGEVHFVTGGIFKTFCNLNVEHFPFDSHECYLLFVLFHDIMSSKVHDEGMDVADPLFNASDIQDRDGKWEYVSLKPCIHSVGKTNFYGAAFPIRLKRRWSFIFLNIVIPIILLSYLNVFVFLIPVEAGERISFAITMLLSYTVFLLVIASSIPETADPMPIISIFLIFKLLYSGSIIVSVVAVTRLSHRQDDIPMSKVSIKFTLAVEKAKRVICREKMDKMRKQEKAVNHLKEIKDDQTDITIEDKADMLMDSEAPKSPDEHPTWIRMSRALDKLLFCIYLLTIMMETTGFFVSQFVTHEADESPDFGHYCTSGESDGHGH</sequence>
<feature type="transmembrane region" description="Helical" evidence="5">
    <location>
        <begin position="271"/>
        <end position="293"/>
    </location>
</feature>
<dbReference type="InterPro" id="IPR036719">
    <property type="entry name" value="Neuro-gated_channel_TM_sf"/>
</dbReference>
<dbReference type="SUPFAM" id="SSF63712">
    <property type="entry name" value="Nicotinic receptor ligand binding domain-like"/>
    <property type="match status" value="1"/>
</dbReference>
<gene>
    <name evidence="8" type="ORF">FSP39_002586</name>
</gene>
<keyword evidence="4 5" id="KW-0472">Membrane</keyword>
<evidence type="ECO:0000256" key="5">
    <source>
        <dbReference type="RuleBase" id="RU000687"/>
    </source>
</evidence>
<dbReference type="GO" id="GO:0004888">
    <property type="term" value="F:transmembrane signaling receptor activity"/>
    <property type="evidence" value="ECO:0007669"/>
    <property type="project" value="InterPro"/>
</dbReference>
<protein>
    <submittedName>
        <fullName evidence="8">Uncharacterized protein</fullName>
    </submittedName>
</protein>
<keyword evidence="2 5" id="KW-0812">Transmembrane</keyword>
<dbReference type="InterPro" id="IPR006201">
    <property type="entry name" value="Neur_channel"/>
</dbReference>